<gene>
    <name evidence="2" type="ORF">I6H56_06655</name>
</gene>
<sequence length="77" mass="8922">MKLKHKTFDKVSVYCNGEVYNFVNGEIEVDDIVAKELLKNPAIEEIKETKVEEVANIEEENQENVEEHDEKKKGSKK</sequence>
<feature type="compositionally biased region" description="Acidic residues" evidence="1">
    <location>
        <begin position="55"/>
        <end position="67"/>
    </location>
</feature>
<dbReference type="AlphaFoldDB" id="A0A7T4KFN1"/>
<evidence type="ECO:0000313" key="3">
    <source>
        <dbReference type="Proteomes" id="UP000595577"/>
    </source>
</evidence>
<feature type="compositionally biased region" description="Basic and acidic residues" evidence="1">
    <location>
        <begin position="68"/>
        <end position="77"/>
    </location>
</feature>
<reference evidence="2 3" key="1">
    <citation type="submission" date="2020-12" db="EMBL/GenBank/DDBJ databases">
        <title>FDA dAtabase for Regulatory Grade micrObial Sequences (FDA-ARGOS): Supporting development and validation of Infectious Disease Dx tests.</title>
        <authorList>
            <person name="Sproer C."/>
            <person name="Gronow S."/>
            <person name="Severitt S."/>
            <person name="Schroder I."/>
            <person name="Tallon L."/>
            <person name="Sadzewicz L."/>
            <person name="Zhao X."/>
            <person name="Boylan J."/>
            <person name="Ott S."/>
            <person name="Bowen H."/>
            <person name="Vavikolanu K."/>
            <person name="Mehta A."/>
            <person name="Aluvathingal J."/>
            <person name="Nadendla S."/>
            <person name="Lowell S."/>
            <person name="Myers T."/>
            <person name="Yan Y."/>
            <person name="Sichtig H."/>
        </authorList>
    </citation>
    <scope>NUCLEOTIDE SEQUENCE [LARGE SCALE GENOMIC DNA]</scope>
    <source>
        <strain evidence="2 3">FDAARGOS_999</strain>
    </source>
</reference>
<dbReference type="EMBL" id="CP066022">
    <property type="protein sequence ID" value="QQB73001.1"/>
    <property type="molecule type" value="Genomic_DNA"/>
</dbReference>
<dbReference type="RefSeq" id="WP_198479998.1">
    <property type="nucleotide sequence ID" value="NZ_CP066022.1"/>
</dbReference>
<name>A0A7T4KFN1_9FUSO</name>
<protein>
    <submittedName>
        <fullName evidence="2">Uncharacterized protein</fullName>
    </submittedName>
</protein>
<accession>A0A7T4KFN1</accession>
<evidence type="ECO:0000256" key="1">
    <source>
        <dbReference type="SAM" id="MobiDB-lite"/>
    </source>
</evidence>
<organism evidence="2 3">
    <name type="scientific">Fusobacterium canifelinum</name>
    <dbReference type="NCBI Taxonomy" id="285729"/>
    <lineage>
        <taxon>Bacteria</taxon>
        <taxon>Fusobacteriati</taxon>
        <taxon>Fusobacteriota</taxon>
        <taxon>Fusobacteriia</taxon>
        <taxon>Fusobacteriales</taxon>
        <taxon>Fusobacteriaceae</taxon>
        <taxon>Fusobacterium</taxon>
    </lineage>
</organism>
<evidence type="ECO:0000313" key="2">
    <source>
        <dbReference type="EMBL" id="QQB73001.1"/>
    </source>
</evidence>
<feature type="region of interest" description="Disordered" evidence="1">
    <location>
        <begin position="54"/>
        <end position="77"/>
    </location>
</feature>
<dbReference type="Proteomes" id="UP000595577">
    <property type="component" value="Chromosome"/>
</dbReference>
<proteinExistence type="predicted"/>